<organism evidence="6 7">
    <name type="scientific">Alicyclobacillus cycloheptanicus</name>
    <dbReference type="NCBI Taxonomy" id="1457"/>
    <lineage>
        <taxon>Bacteria</taxon>
        <taxon>Bacillati</taxon>
        <taxon>Bacillota</taxon>
        <taxon>Bacilli</taxon>
        <taxon>Bacillales</taxon>
        <taxon>Alicyclobacillaceae</taxon>
        <taxon>Alicyclobacillus</taxon>
    </lineage>
</organism>
<feature type="transmembrane region" description="Helical" evidence="5">
    <location>
        <begin position="101"/>
        <end position="125"/>
    </location>
</feature>
<dbReference type="RefSeq" id="WP_274456811.1">
    <property type="nucleotide sequence ID" value="NZ_CP067097.1"/>
</dbReference>
<comment type="caution">
    <text evidence="5">Lacks conserved residue(s) required for the propagation of feature annotation.</text>
</comment>
<evidence type="ECO:0000256" key="1">
    <source>
        <dbReference type="ARBA" id="ARBA00004141"/>
    </source>
</evidence>
<dbReference type="PRINTS" id="PR01840">
    <property type="entry name" value="TATCFAMILY"/>
</dbReference>
<dbReference type="NCBIfam" id="TIGR00945">
    <property type="entry name" value="tatC"/>
    <property type="match status" value="1"/>
</dbReference>
<keyword evidence="4 5" id="KW-0472">Membrane</keyword>
<dbReference type="Pfam" id="PF00902">
    <property type="entry name" value="TatC"/>
    <property type="match status" value="1"/>
</dbReference>
<evidence type="ECO:0000256" key="4">
    <source>
        <dbReference type="ARBA" id="ARBA00023136"/>
    </source>
</evidence>
<name>A0ABT9XID5_9BACL</name>
<proteinExistence type="inferred from homology"/>
<comment type="subcellular location">
    <subcellularLocation>
        <location evidence="5">Cell membrane</location>
        <topology evidence="5">Multi-pass membrane protein</topology>
    </subcellularLocation>
    <subcellularLocation>
        <location evidence="1">Membrane</location>
        <topology evidence="1">Multi-pass membrane protein</topology>
    </subcellularLocation>
</comment>
<keyword evidence="5" id="KW-0811">Translocation</keyword>
<keyword evidence="2 5" id="KW-0812">Transmembrane</keyword>
<dbReference type="Proteomes" id="UP001232973">
    <property type="component" value="Unassembled WGS sequence"/>
</dbReference>
<keyword evidence="3 5" id="KW-1133">Transmembrane helix</keyword>
<comment type="subunit">
    <text evidence="5">Forms a complex with TatA.</text>
</comment>
<dbReference type="EMBL" id="JAUSTP010000014">
    <property type="protein sequence ID" value="MDQ0190048.1"/>
    <property type="molecule type" value="Genomic_DNA"/>
</dbReference>
<keyword evidence="5" id="KW-0653">Protein transport</keyword>
<feature type="transmembrane region" description="Helical" evidence="5">
    <location>
        <begin position="186"/>
        <end position="203"/>
    </location>
</feature>
<evidence type="ECO:0000313" key="6">
    <source>
        <dbReference type="EMBL" id="MDQ0190048.1"/>
    </source>
</evidence>
<keyword evidence="5" id="KW-1003">Cell membrane</keyword>
<evidence type="ECO:0000256" key="5">
    <source>
        <dbReference type="HAMAP-Rule" id="MF_00902"/>
    </source>
</evidence>
<feature type="transmembrane region" description="Helical" evidence="5">
    <location>
        <begin position="14"/>
        <end position="39"/>
    </location>
</feature>
<sequence>MTFIDHLSELRRRIIYILIVFVILLMACFGFVSHIFDYLVSPLHEAGYQLMVISPGEVVTVYFSVGGIVATGLTLPFALYQIWLFVRPGLTPLERRYTVRLLPVTLALFVAGVCFAWFIVFPRVLHFLLYLSAKQFTVNLRAENYFSFLSTICLPFGFIFELPVVVVFLTRIGLVTPRFLSRIRRYAYLVIVVIGVLISPPELISHLSVTLPMVLLYEISIGLSKLVERRKARQSVQQEFAK</sequence>
<keyword evidence="7" id="KW-1185">Reference proteome</keyword>
<evidence type="ECO:0000256" key="2">
    <source>
        <dbReference type="ARBA" id="ARBA00022692"/>
    </source>
</evidence>
<dbReference type="PANTHER" id="PTHR30371">
    <property type="entry name" value="SEC-INDEPENDENT PROTEIN TRANSLOCASE PROTEIN TATC"/>
    <property type="match status" value="1"/>
</dbReference>
<comment type="caution">
    <text evidence="6">The sequence shown here is derived from an EMBL/GenBank/DDBJ whole genome shotgun (WGS) entry which is preliminary data.</text>
</comment>
<feature type="transmembrane region" description="Helical" evidence="5">
    <location>
        <begin position="59"/>
        <end position="80"/>
    </location>
</feature>
<evidence type="ECO:0000313" key="7">
    <source>
        <dbReference type="Proteomes" id="UP001232973"/>
    </source>
</evidence>
<evidence type="ECO:0000256" key="3">
    <source>
        <dbReference type="ARBA" id="ARBA00022989"/>
    </source>
</evidence>
<feature type="transmembrane region" description="Helical" evidence="5">
    <location>
        <begin position="145"/>
        <end position="174"/>
    </location>
</feature>
<protein>
    <recommendedName>
        <fullName evidence="5">Sec-independent protein translocase protein TatC</fullName>
    </recommendedName>
</protein>
<dbReference type="HAMAP" id="MF_00902">
    <property type="entry name" value="TatC"/>
    <property type="match status" value="1"/>
</dbReference>
<comment type="function">
    <text evidence="5">Part of the twin-arginine translocation (Tat) system that transports large folded proteins containing a characteristic twin-arginine motif in their signal peptide across membranes.</text>
</comment>
<gene>
    <name evidence="5" type="primary">tatC</name>
    <name evidence="6" type="ORF">J2S03_001911</name>
</gene>
<reference evidence="6 7" key="1">
    <citation type="submission" date="2023-07" db="EMBL/GenBank/DDBJ databases">
        <title>Genomic Encyclopedia of Type Strains, Phase IV (KMG-IV): sequencing the most valuable type-strain genomes for metagenomic binning, comparative biology and taxonomic classification.</title>
        <authorList>
            <person name="Goeker M."/>
        </authorList>
    </citation>
    <scope>NUCLEOTIDE SEQUENCE [LARGE SCALE GENOMIC DNA]</scope>
    <source>
        <strain evidence="6 7">DSM 4006</strain>
    </source>
</reference>
<comment type="similarity">
    <text evidence="5">Belongs to the TatC family.</text>
</comment>
<dbReference type="PANTHER" id="PTHR30371:SF4">
    <property type="entry name" value="SEC-INDEPENDENT PROTEIN TRANSLOCASE PROTEIN TATCD"/>
    <property type="match status" value="1"/>
</dbReference>
<accession>A0ABT9XID5</accession>
<dbReference type="InterPro" id="IPR002033">
    <property type="entry name" value="TatC"/>
</dbReference>
<keyword evidence="5" id="KW-0813">Transport</keyword>